<keyword evidence="6 10" id="KW-0547">Nucleotide-binding</keyword>
<evidence type="ECO:0000313" key="13">
    <source>
        <dbReference type="Proteomes" id="UP000657931"/>
    </source>
</evidence>
<comment type="catalytic activity">
    <reaction evidence="9 10">
        <text>dTMP + ATP = dTDP + ADP</text>
        <dbReference type="Rhea" id="RHEA:13517"/>
        <dbReference type="ChEBI" id="CHEBI:30616"/>
        <dbReference type="ChEBI" id="CHEBI:58369"/>
        <dbReference type="ChEBI" id="CHEBI:63528"/>
        <dbReference type="ChEBI" id="CHEBI:456216"/>
        <dbReference type="EC" id="2.7.4.9"/>
    </reaction>
</comment>
<dbReference type="InterPro" id="IPR018094">
    <property type="entry name" value="Thymidylate_kinase"/>
</dbReference>
<dbReference type="InterPro" id="IPR039430">
    <property type="entry name" value="Thymidylate_kin-like_dom"/>
</dbReference>
<evidence type="ECO:0000256" key="1">
    <source>
        <dbReference type="ARBA" id="ARBA00009776"/>
    </source>
</evidence>
<dbReference type="PANTHER" id="PTHR10344">
    <property type="entry name" value="THYMIDYLATE KINASE"/>
    <property type="match status" value="1"/>
</dbReference>
<protein>
    <recommendedName>
        <fullName evidence="3 10">Thymidylate kinase</fullName>
        <ecNumber evidence="2 10">2.7.4.9</ecNumber>
    </recommendedName>
    <alternativeName>
        <fullName evidence="10">dTMP kinase</fullName>
    </alternativeName>
</protein>
<dbReference type="InterPro" id="IPR018095">
    <property type="entry name" value="Thymidylate_kin_CS"/>
</dbReference>
<evidence type="ECO:0000256" key="2">
    <source>
        <dbReference type="ARBA" id="ARBA00012980"/>
    </source>
</evidence>
<comment type="function">
    <text evidence="10">Phosphorylation of dTMP to form dTDP in both de novo and salvage pathways of dTTP synthesis.</text>
</comment>
<dbReference type="NCBIfam" id="TIGR00041">
    <property type="entry name" value="DTMP_kinase"/>
    <property type="match status" value="1"/>
</dbReference>
<evidence type="ECO:0000256" key="10">
    <source>
        <dbReference type="HAMAP-Rule" id="MF_00165"/>
    </source>
</evidence>
<evidence type="ECO:0000259" key="11">
    <source>
        <dbReference type="Pfam" id="PF02223"/>
    </source>
</evidence>
<keyword evidence="8 10" id="KW-0067">ATP-binding</keyword>
<dbReference type="RefSeq" id="WP_191816993.1">
    <property type="nucleotide sequence ID" value="NZ_JACSQT010000015.1"/>
</dbReference>
<evidence type="ECO:0000313" key="12">
    <source>
        <dbReference type="EMBL" id="MBD7939315.1"/>
    </source>
</evidence>
<feature type="domain" description="Thymidylate kinase-like" evidence="11">
    <location>
        <begin position="9"/>
        <end position="199"/>
    </location>
</feature>
<name>A0ABR8QUU9_9BACI</name>
<evidence type="ECO:0000256" key="8">
    <source>
        <dbReference type="ARBA" id="ARBA00022840"/>
    </source>
</evidence>
<dbReference type="Pfam" id="PF02223">
    <property type="entry name" value="Thymidylate_kin"/>
    <property type="match status" value="1"/>
</dbReference>
<dbReference type="InterPro" id="IPR027417">
    <property type="entry name" value="P-loop_NTPase"/>
</dbReference>
<organism evidence="12 13">
    <name type="scientific">Cytobacillus stercorigallinarum</name>
    <dbReference type="NCBI Taxonomy" id="2762240"/>
    <lineage>
        <taxon>Bacteria</taxon>
        <taxon>Bacillati</taxon>
        <taxon>Bacillota</taxon>
        <taxon>Bacilli</taxon>
        <taxon>Bacillales</taxon>
        <taxon>Bacillaceae</taxon>
        <taxon>Cytobacillus</taxon>
    </lineage>
</organism>
<evidence type="ECO:0000256" key="5">
    <source>
        <dbReference type="ARBA" id="ARBA00022727"/>
    </source>
</evidence>
<gene>
    <name evidence="10" type="primary">tmk</name>
    <name evidence="12" type="ORF">H9655_19925</name>
</gene>
<dbReference type="GO" id="GO:0004798">
    <property type="term" value="F:dTMP kinase activity"/>
    <property type="evidence" value="ECO:0007669"/>
    <property type="project" value="UniProtKB-EC"/>
</dbReference>
<keyword evidence="7 10" id="KW-0418">Kinase</keyword>
<feature type="binding site" evidence="10">
    <location>
        <begin position="11"/>
        <end position="18"/>
    </location>
    <ligand>
        <name>ATP</name>
        <dbReference type="ChEBI" id="CHEBI:30616"/>
    </ligand>
</feature>
<keyword evidence="5 10" id="KW-0545">Nucleotide biosynthesis</keyword>
<dbReference type="Proteomes" id="UP000657931">
    <property type="component" value="Unassembled WGS sequence"/>
</dbReference>
<dbReference type="PROSITE" id="PS01331">
    <property type="entry name" value="THYMIDYLATE_KINASE"/>
    <property type="match status" value="1"/>
</dbReference>
<dbReference type="CDD" id="cd01672">
    <property type="entry name" value="TMPK"/>
    <property type="match status" value="1"/>
</dbReference>
<dbReference type="SUPFAM" id="SSF52540">
    <property type="entry name" value="P-loop containing nucleoside triphosphate hydrolases"/>
    <property type="match status" value="1"/>
</dbReference>
<proteinExistence type="inferred from homology"/>
<dbReference type="PANTHER" id="PTHR10344:SF4">
    <property type="entry name" value="UMP-CMP KINASE 2, MITOCHONDRIAL"/>
    <property type="match status" value="1"/>
</dbReference>
<comment type="caution">
    <text evidence="12">The sequence shown here is derived from an EMBL/GenBank/DDBJ whole genome shotgun (WGS) entry which is preliminary data.</text>
</comment>
<evidence type="ECO:0000256" key="6">
    <source>
        <dbReference type="ARBA" id="ARBA00022741"/>
    </source>
</evidence>
<evidence type="ECO:0000256" key="3">
    <source>
        <dbReference type="ARBA" id="ARBA00017144"/>
    </source>
</evidence>
<evidence type="ECO:0000256" key="9">
    <source>
        <dbReference type="ARBA" id="ARBA00048743"/>
    </source>
</evidence>
<dbReference type="HAMAP" id="MF_00165">
    <property type="entry name" value="Thymidylate_kinase"/>
    <property type="match status" value="1"/>
</dbReference>
<dbReference type="EMBL" id="JACSQT010000015">
    <property type="protein sequence ID" value="MBD7939315.1"/>
    <property type="molecule type" value="Genomic_DNA"/>
</dbReference>
<evidence type="ECO:0000256" key="4">
    <source>
        <dbReference type="ARBA" id="ARBA00022679"/>
    </source>
</evidence>
<keyword evidence="4 10" id="KW-0808">Transferase</keyword>
<comment type="similarity">
    <text evidence="1 10">Belongs to the thymidylate kinase family.</text>
</comment>
<dbReference type="EC" id="2.7.4.9" evidence="2 10"/>
<keyword evidence="13" id="KW-1185">Reference proteome</keyword>
<accession>A0ABR8QUU9</accession>
<evidence type="ECO:0000256" key="7">
    <source>
        <dbReference type="ARBA" id="ARBA00022777"/>
    </source>
</evidence>
<sequence>MTKGYFISIEGPDGAGKTTITEMVKEQLEAEGYNVVHTREPGGIAIAEQIRAVILDPKNTEMDARTEALLYAAARRQHLVEKVLPALEMGKIVLCDRFVDSSIAYQGFARGIGIEEVWSINQFAIENAMPQLTLYFDIAPERGLQRINQNKGREVNRLDLEDLQFHQKVYEGYEIVRKQASNRIQTINADASVEKVFEQTMDIVRKALQYKD</sequence>
<dbReference type="Gene3D" id="3.40.50.300">
    <property type="entry name" value="P-loop containing nucleotide triphosphate hydrolases"/>
    <property type="match status" value="1"/>
</dbReference>
<reference evidence="12 13" key="1">
    <citation type="submission" date="2020-08" db="EMBL/GenBank/DDBJ databases">
        <title>A Genomic Blueprint of the Chicken Gut Microbiome.</title>
        <authorList>
            <person name="Gilroy R."/>
            <person name="Ravi A."/>
            <person name="Getino M."/>
            <person name="Pursley I."/>
            <person name="Horton D.L."/>
            <person name="Alikhan N.-F."/>
            <person name="Baker D."/>
            <person name="Gharbi K."/>
            <person name="Hall N."/>
            <person name="Watson M."/>
            <person name="Adriaenssens E.M."/>
            <person name="Foster-Nyarko E."/>
            <person name="Jarju S."/>
            <person name="Secka A."/>
            <person name="Antonio M."/>
            <person name="Oren A."/>
            <person name="Chaudhuri R."/>
            <person name="La Ragione R.M."/>
            <person name="Hildebrand F."/>
            <person name="Pallen M.J."/>
        </authorList>
    </citation>
    <scope>NUCLEOTIDE SEQUENCE [LARGE SCALE GENOMIC DNA]</scope>
    <source>
        <strain evidence="12 13">Sa5YUA1</strain>
    </source>
</reference>